<dbReference type="Pfam" id="PF03992">
    <property type="entry name" value="ABM"/>
    <property type="match status" value="1"/>
</dbReference>
<dbReference type="InterPro" id="IPR011008">
    <property type="entry name" value="Dimeric_a/b-barrel"/>
</dbReference>
<evidence type="ECO:0000259" key="1">
    <source>
        <dbReference type="PROSITE" id="PS51725"/>
    </source>
</evidence>
<keyword evidence="2" id="KW-0560">Oxidoreductase</keyword>
<dbReference type="STRING" id="391936.S7S_10915"/>
<sequence>MIRVLIERHIAEGLEQPYAQAVTGMLQAIVRAPGYLSGESLRDIQHPLHHYILSSWQSEAAWQRWQQSADRQNALEAIRPFLADAERITMLEPVVR</sequence>
<dbReference type="AlphaFoldDB" id="A0A0B4XPB2"/>
<keyword evidence="2" id="KW-0503">Monooxygenase</keyword>
<name>A0A0B4XPB2_9GAMM</name>
<protein>
    <submittedName>
        <fullName evidence="2">Antibiotic biosynthesis monooxygenase</fullName>
    </submittedName>
</protein>
<gene>
    <name evidence="2" type="ORF">S7S_10915</name>
</gene>
<dbReference type="HOGENOM" id="CLU_154916_2_0_6"/>
<keyword evidence="3" id="KW-1185">Reference proteome</keyword>
<dbReference type="GO" id="GO:0004497">
    <property type="term" value="F:monooxygenase activity"/>
    <property type="evidence" value="ECO:0007669"/>
    <property type="project" value="UniProtKB-KW"/>
</dbReference>
<feature type="domain" description="ABM" evidence="1">
    <location>
        <begin position="2"/>
        <end position="90"/>
    </location>
</feature>
<dbReference type="Gene3D" id="3.30.70.100">
    <property type="match status" value="1"/>
</dbReference>
<evidence type="ECO:0000313" key="3">
    <source>
        <dbReference type="Proteomes" id="UP000006764"/>
    </source>
</evidence>
<dbReference type="EMBL" id="CP004387">
    <property type="protein sequence ID" value="AJD48595.1"/>
    <property type="molecule type" value="Genomic_DNA"/>
</dbReference>
<dbReference type="OrthoDB" id="4463721at2"/>
<dbReference type="RefSeq" id="WP_008737243.1">
    <property type="nucleotide sequence ID" value="NZ_CP004387.1"/>
</dbReference>
<dbReference type="SUPFAM" id="SSF54909">
    <property type="entry name" value="Dimeric alpha+beta barrel"/>
    <property type="match status" value="1"/>
</dbReference>
<proteinExistence type="predicted"/>
<accession>A0A0B4XPB2</accession>
<dbReference type="KEGG" id="apac:S7S_10915"/>
<dbReference type="PROSITE" id="PS51725">
    <property type="entry name" value="ABM"/>
    <property type="match status" value="1"/>
</dbReference>
<reference evidence="2 3" key="1">
    <citation type="journal article" date="2012" name="J. Bacteriol.">
        <title>Genome sequence of an alkane-degrading bacterium, Alcanivorax pacificus type strain W11-5, isolated from deep sea sediment.</title>
        <authorList>
            <person name="Lai Q."/>
            <person name="Shao Z."/>
        </authorList>
    </citation>
    <scope>NUCLEOTIDE SEQUENCE [LARGE SCALE GENOMIC DNA]</scope>
    <source>
        <strain evidence="2 3">W11-5</strain>
    </source>
</reference>
<evidence type="ECO:0000313" key="2">
    <source>
        <dbReference type="EMBL" id="AJD48595.1"/>
    </source>
</evidence>
<dbReference type="InterPro" id="IPR007138">
    <property type="entry name" value="ABM_dom"/>
</dbReference>
<dbReference type="Proteomes" id="UP000006764">
    <property type="component" value="Chromosome"/>
</dbReference>
<organism evidence="2 3">
    <name type="scientific">Isoalcanivorax pacificus W11-5</name>
    <dbReference type="NCBI Taxonomy" id="391936"/>
    <lineage>
        <taxon>Bacteria</taxon>
        <taxon>Pseudomonadati</taxon>
        <taxon>Pseudomonadota</taxon>
        <taxon>Gammaproteobacteria</taxon>
        <taxon>Oceanospirillales</taxon>
        <taxon>Alcanivoracaceae</taxon>
        <taxon>Isoalcanivorax</taxon>
    </lineage>
</organism>